<dbReference type="SMART" id="SM00327">
    <property type="entry name" value="VWA"/>
    <property type="match status" value="2"/>
</dbReference>
<dbReference type="RefSeq" id="WP_094942468.1">
    <property type="nucleotide sequence ID" value="NZ_NOKQ01000196.1"/>
</dbReference>
<gene>
    <name evidence="3" type="ORF">CF394_06705</name>
</gene>
<keyword evidence="1" id="KW-1133">Transmembrane helix</keyword>
<dbReference type="Pfam" id="PF00092">
    <property type="entry name" value="VWA"/>
    <property type="match status" value="1"/>
</dbReference>
<dbReference type="Gene3D" id="3.40.50.880">
    <property type="match status" value="1"/>
</dbReference>
<keyword evidence="1" id="KW-0472">Membrane</keyword>
<dbReference type="InterPro" id="IPR002035">
    <property type="entry name" value="VWF_A"/>
</dbReference>
<evidence type="ECO:0000313" key="4">
    <source>
        <dbReference type="Proteomes" id="UP000217065"/>
    </source>
</evidence>
<feature type="domain" description="VWFA" evidence="2">
    <location>
        <begin position="406"/>
        <end position="571"/>
    </location>
</feature>
<evidence type="ECO:0000259" key="2">
    <source>
        <dbReference type="PROSITE" id="PS50234"/>
    </source>
</evidence>
<feature type="transmembrane region" description="Helical" evidence="1">
    <location>
        <begin position="7"/>
        <end position="25"/>
    </location>
</feature>
<dbReference type="SUPFAM" id="SSF53300">
    <property type="entry name" value="vWA-like"/>
    <property type="match status" value="2"/>
</dbReference>
<dbReference type="Gene3D" id="3.40.50.410">
    <property type="entry name" value="von Willebrand factor, type A domain"/>
    <property type="match status" value="2"/>
</dbReference>
<sequence>MDLQLENPLWLLLALLPLAYFLWSARKGMPATKAGRTAFILRVAAITSLIIALVSPQFVWPVKDEQILFLVDQSASMKNEWAAQQDVLQDAIKAKKGHQAVGIYSFSDGFQTDQKLSPTVDKLAEMTPLADVEHTDMENAMKLALGLADPELATRVVLLSDGNETNGSIKSFEMDLKERGIEVDTLLMSGQDDEDVALIDFQTPTTAFEGESHTLQVHVQSAIETDATLAIQLNDQQVLSEPVTLTQGENVFTFSNKTDAKGPLVYKATIQRENDAVIQNNELASLTMVEDSPHVLIVSPEGDSPIPSFVDASGLTVDSIDSASLPTDLASYATYNAIIFDNVPGHQVGEAKMTVIEQAVKQFGTGFMMVGGEMSFGLGGYFQSPVERMLPVEMDVKGKHQLPSLGLMIVVDRSGSMSGLKMELAKEAAARSVEMLRPDDQFGLIAFDDRPWEIIPVGPIKDVEETVNDILSIAPGGGTEIYSSLEEAYTQLEDVNVQRKHIILLTDGQSSTSNDYESLITDALSKNVTLSTVSIGQDADKALLEELAQYGTGRFYDVEDENSIPSILSRETAMTTKTYIEDEPFYPTVYQAQDWDAVFADGVPQLNAYIATTLKPQATLVAESTKEDPVLAEWMYGLGRTIAYTSDSRGAWSGDFARYEKWPTFWNTAITRLLPSIETEPFHVERQEDGVYVLSDPSGNSQFFDVVATSNSGEELTIETEPIEPGKVRVKLDTDPGIVFFTVQNEQQQSFRAGVSIPYSQEYSKLGTNKELLTSLANTTGGKVIESGADAMRAIESSSWNQQSFVMPFVWLAMLLFFIDITIRRFGLPSWRRLKHRFKRSEVAVDSAGATSITSVLEKTRNKRES</sequence>
<organism evidence="3 4">
    <name type="scientific">Tetzosporium hominis</name>
    <dbReference type="NCBI Taxonomy" id="2020506"/>
    <lineage>
        <taxon>Bacteria</taxon>
        <taxon>Bacillati</taxon>
        <taxon>Bacillota</taxon>
        <taxon>Bacilli</taxon>
        <taxon>Bacillales</taxon>
        <taxon>Caryophanaceae</taxon>
        <taxon>Tetzosporium</taxon>
    </lineage>
</organism>
<dbReference type="SUPFAM" id="SSF52317">
    <property type="entry name" value="Class I glutamine amidotransferase-like"/>
    <property type="match status" value="1"/>
</dbReference>
<dbReference type="Pfam" id="PF13519">
    <property type="entry name" value="VWA_2"/>
    <property type="match status" value="1"/>
</dbReference>
<feature type="transmembrane region" description="Helical" evidence="1">
    <location>
        <begin position="805"/>
        <end position="823"/>
    </location>
</feature>
<dbReference type="OrthoDB" id="9781333at2"/>
<keyword evidence="1" id="KW-0812">Transmembrane</keyword>
<dbReference type="AlphaFoldDB" id="A0A264W4F1"/>
<reference evidence="3 4" key="1">
    <citation type="submission" date="2017-07" db="EMBL/GenBank/DDBJ databases">
        <title>Tetzosporium hominis gen.nov. sp.nov.</title>
        <authorList>
            <person name="Tetz G."/>
            <person name="Tetz V."/>
        </authorList>
    </citation>
    <scope>NUCLEOTIDE SEQUENCE [LARGE SCALE GENOMIC DNA]</scope>
    <source>
        <strain evidence="3 4">VT-49</strain>
    </source>
</reference>
<dbReference type="InterPro" id="IPR029062">
    <property type="entry name" value="Class_I_gatase-like"/>
</dbReference>
<dbReference type="EMBL" id="NOKQ01000196">
    <property type="protein sequence ID" value="OZS78444.1"/>
    <property type="molecule type" value="Genomic_DNA"/>
</dbReference>
<protein>
    <recommendedName>
        <fullName evidence="2">VWFA domain-containing protein</fullName>
    </recommendedName>
</protein>
<accession>A0A264W4F1</accession>
<dbReference type="Proteomes" id="UP000217065">
    <property type="component" value="Unassembled WGS sequence"/>
</dbReference>
<feature type="transmembrane region" description="Helical" evidence="1">
    <location>
        <begin position="37"/>
        <end position="60"/>
    </location>
</feature>
<dbReference type="PANTHER" id="PTHR37947:SF2">
    <property type="entry name" value="VON WILLEBRAND FACTOR TYPE A"/>
    <property type="match status" value="1"/>
</dbReference>
<dbReference type="PANTHER" id="PTHR37947">
    <property type="entry name" value="BLL2462 PROTEIN"/>
    <property type="match status" value="1"/>
</dbReference>
<evidence type="ECO:0000313" key="3">
    <source>
        <dbReference type="EMBL" id="OZS78444.1"/>
    </source>
</evidence>
<name>A0A264W4F1_9BACL</name>
<dbReference type="InterPro" id="IPR036465">
    <property type="entry name" value="vWFA_dom_sf"/>
</dbReference>
<proteinExistence type="predicted"/>
<keyword evidence="4" id="KW-1185">Reference proteome</keyword>
<dbReference type="CDD" id="cd00198">
    <property type="entry name" value="vWFA"/>
    <property type="match status" value="1"/>
</dbReference>
<dbReference type="PROSITE" id="PS50234">
    <property type="entry name" value="VWFA"/>
    <property type="match status" value="1"/>
</dbReference>
<comment type="caution">
    <text evidence="3">The sequence shown here is derived from an EMBL/GenBank/DDBJ whole genome shotgun (WGS) entry which is preliminary data.</text>
</comment>
<evidence type="ECO:0000256" key="1">
    <source>
        <dbReference type="SAM" id="Phobius"/>
    </source>
</evidence>